<gene>
    <name evidence="9" type="ORF">JGI23_01392</name>
</gene>
<comment type="subcellular location">
    <subcellularLocation>
        <location evidence="1 7">Cell membrane</location>
        <topology evidence="1 7">Multi-pass membrane protein</topology>
    </subcellularLocation>
</comment>
<dbReference type="SUPFAM" id="SSF161098">
    <property type="entry name" value="MetI-like"/>
    <property type="match status" value="1"/>
</dbReference>
<dbReference type="AlphaFoldDB" id="A0A0P1NV53"/>
<accession>A0A0P1NV53</accession>
<dbReference type="GO" id="GO:0055085">
    <property type="term" value="P:transmembrane transport"/>
    <property type="evidence" value="ECO:0007669"/>
    <property type="project" value="InterPro"/>
</dbReference>
<comment type="similarity">
    <text evidence="7">Belongs to the binding-protein-dependent transport system permease family.</text>
</comment>
<keyword evidence="5 7" id="KW-1133">Transmembrane helix</keyword>
<evidence type="ECO:0000256" key="2">
    <source>
        <dbReference type="ARBA" id="ARBA00022448"/>
    </source>
</evidence>
<evidence type="ECO:0000256" key="6">
    <source>
        <dbReference type="ARBA" id="ARBA00023136"/>
    </source>
</evidence>
<evidence type="ECO:0000256" key="7">
    <source>
        <dbReference type="RuleBase" id="RU363032"/>
    </source>
</evidence>
<evidence type="ECO:0000259" key="8">
    <source>
        <dbReference type="PROSITE" id="PS50928"/>
    </source>
</evidence>
<dbReference type="CDD" id="cd06261">
    <property type="entry name" value="TM_PBP2"/>
    <property type="match status" value="1"/>
</dbReference>
<name>A0A0P1NV53_9BACT</name>
<feature type="transmembrane region" description="Helical" evidence="7">
    <location>
        <begin position="208"/>
        <end position="225"/>
    </location>
</feature>
<reference evidence="10" key="1">
    <citation type="submission" date="2015-11" db="EMBL/GenBank/DDBJ databases">
        <authorList>
            <person name="Varghese N."/>
        </authorList>
    </citation>
    <scope>NUCLEOTIDE SEQUENCE [LARGE SCALE GENOMIC DNA]</scope>
    <source>
        <strain evidence="10">JGI-23</strain>
    </source>
</reference>
<feature type="transmembrane region" description="Helical" evidence="7">
    <location>
        <begin position="103"/>
        <end position="122"/>
    </location>
</feature>
<feature type="transmembrane region" description="Helical" evidence="7">
    <location>
        <begin position="155"/>
        <end position="179"/>
    </location>
</feature>
<dbReference type="InterPro" id="IPR035906">
    <property type="entry name" value="MetI-like_sf"/>
</dbReference>
<feature type="domain" description="ABC transmembrane type-1" evidence="8">
    <location>
        <begin position="67"/>
        <end position="282"/>
    </location>
</feature>
<evidence type="ECO:0000256" key="5">
    <source>
        <dbReference type="ARBA" id="ARBA00022989"/>
    </source>
</evidence>
<dbReference type="Gene3D" id="1.10.3720.10">
    <property type="entry name" value="MetI-like"/>
    <property type="match status" value="1"/>
</dbReference>
<dbReference type="PANTHER" id="PTHR30193">
    <property type="entry name" value="ABC TRANSPORTER PERMEASE PROTEIN"/>
    <property type="match status" value="1"/>
</dbReference>
<dbReference type="PROSITE" id="PS50928">
    <property type="entry name" value="ABC_TM1"/>
    <property type="match status" value="1"/>
</dbReference>
<keyword evidence="6 7" id="KW-0472">Membrane</keyword>
<proteinExistence type="inferred from homology"/>
<dbReference type="Proteomes" id="UP000199197">
    <property type="component" value="Unassembled WGS sequence"/>
</dbReference>
<keyword evidence="4 7" id="KW-0812">Transmembrane</keyword>
<evidence type="ECO:0000313" key="10">
    <source>
        <dbReference type="Proteomes" id="UP000199197"/>
    </source>
</evidence>
<sequence length="293" mass="33868">MNRKNLFILVFLLPAILIMFGVIVYPFIYNIILSFSNMSLRHFRDWRIVGLRQYVKVFSENTFYVVFLKTLIWTFVNVTFHVVIGVFLALLLNRKSLKFKPVFRTLLILPWAIPQVITALTWRSMFNYEYGAINIFIAKYLNMSPVEWLLRPFEAFTACIITNIWLGFPFMMVVALGGLQSIPNELYEAADIDGASAWQKFKNITVPFLRPVMAPAITLGIIWTFNNLNIVWLVSNGGEPSDQTHILVSYVYKAAFNLYRYGYAAALSVVIFFILLVIGIYFLKKTRAVESVY</sequence>
<dbReference type="RefSeq" id="WP_234697268.1">
    <property type="nucleotide sequence ID" value="NZ_CZVW01000014.1"/>
</dbReference>
<dbReference type="EMBL" id="CZVW01000014">
    <property type="protein sequence ID" value="CUT03033.1"/>
    <property type="molecule type" value="Genomic_DNA"/>
</dbReference>
<dbReference type="InterPro" id="IPR000515">
    <property type="entry name" value="MetI-like"/>
</dbReference>
<dbReference type="InterPro" id="IPR051393">
    <property type="entry name" value="ABC_transporter_permease"/>
</dbReference>
<dbReference type="Pfam" id="PF00528">
    <property type="entry name" value="BPD_transp_1"/>
    <property type="match status" value="1"/>
</dbReference>
<protein>
    <submittedName>
        <fullName evidence="9">Arabinogalactan oligomer / maltooligosaccharide transport system permease protein</fullName>
    </submittedName>
</protein>
<keyword evidence="10" id="KW-1185">Reference proteome</keyword>
<feature type="transmembrane region" description="Helical" evidence="7">
    <location>
        <begin position="7"/>
        <end position="28"/>
    </location>
</feature>
<feature type="transmembrane region" description="Helical" evidence="7">
    <location>
        <begin position="71"/>
        <end position="91"/>
    </location>
</feature>
<evidence type="ECO:0000313" key="9">
    <source>
        <dbReference type="EMBL" id="CUT03033.1"/>
    </source>
</evidence>
<organism evidence="9 10">
    <name type="scientific">Candidatus Chryseopegocella kryptomonas</name>
    <dbReference type="NCBI Taxonomy" id="1633643"/>
    <lineage>
        <taxon>Bacteria</taxon>
        <taxon>Pseudomonadati</taxon>
        <taxon>Candidatus Kryptoniota</taxon>
        <taxon>Candidatus Chryseopegocella</taxon>
    </lineage>
</organism>
<evidence type="ECO:0000256" key="1">
    <source>
        <dbReference type="ARBA" id="ARBA00004651"/>
    </source>
</evidence>
<keyword evidence="2 7" id="KW-0813">Transport</keyword>
<keyword evidence="3" id="KW-1003">Cell membrane</keyword>
<evidence type="ECO:0000256" key="3">
    <source>
        <dbReference type="ARBA" id="ARBA00022475"/>
    </source>
</evidence>
<dbReference type="GO" id="GO:0005886">
    <property type="term" value="C:plasma membrane"/>
    <property type="evidence" value="ECO:0007669"/>
    <property type="project" value="UniProtKB-SubCell"/>
</dbReference>
<evidence type="ECO:0000256" key="4">
    <source>
        <dbReference type="ARBA" id="ARBA00022692"/>
    </source>
</evidence>
<dbReference type="PANTHER" id="PTHR30193:SF41">
    <property type="entry name" value="DIACETYLCHITOBIOSE UPTAKE SYSTEM PERMEASE PROTEIN NGCF"/>
    <property type="match status" value="1"/>
</dbReference>
<feature type="transmembrane region" description="Helical" evidence="7">
    <location>
        <begin position="261"/>
        <end position="283"/>
    </location>
</feature>